<evidence type="ECO:0000313" key="3">
    <source>
        <dbReference type="EMBL" id="KAK2170787.1"/>
    </source>
</evidence>
<dbReference type="GO" id="GO:0005737">
    <property type="term" value="C:cytoplasm"/>
    <property type="evidence" value="ECO:0007669"/>
    <property type="project" value="TreeGrafter"/>
</dbReference>
<dbReference type="GO" id="GO:0045505">
    <property type="term" value="F:dynein intermediate chain binding"/>
    <property type="evidence" value="ECO:0007669"/>
    <property type="project" value="TreeGrafter"/>
</dbReference>
<dbReference type="Gene3D" id="3.30.1140.40">
    <property type="entry name" value="Tctex-1"/>
    <property type="match status" value="1"/>
</dbReference>
<dbReference type="InterPro" id="IPR005334">
    <property type="entry name" value="Tctex-1-like"/>
</dbReference>
<proteinExistence type="inferred from homology"/>
<feature type="region of interest" description="Disordered" evidence="2">
    <location>
        <begin position="1"/>
        <end position="26"/>
    </location>
</feature>
<protein>
    <submittedName>
        <fullName evidence="3">Uncharacterized protein</fullName>
    </submittedName>
</protein>
<dbReference type="CDD" id="cd21451">
    <property type="entry name" value="DLC-like_TCTEX1D"/>
    <property type="match status" value="1"/>
</dbReference>
<sequence>MSAKTSDSGGSVSVKPTLRRRSSLRNAVQSVSMMLGMRRRSLFRRDSKPKPKLENTYKTKPDEGHEFRPSAVRSAVEDVLHIHLKDVTYDPKQIKTLTCQLSTMIQHKVKGLGFERHKLICNVIVGQRQDQGVHMASRCLWDPVNDNWASAEYVNDTVFAIATVHGVYFD</sequence>
<keyword evidence="4" id="KW-1185">Reference proteome</keyword>
<evidence type="ECO:0000256" key="2">
    <source>
        <dbReference type="SAM" id="MobiDB-lite"/>
    </source>
</evidence>
<dbReference type="GO" id="GO:0005868">
    <property type="term" value="C:cytoplasmic dynein complex"/>
    <property type="evidence" value="ECO:0007669"/>
    <property type="project" value="TreeGrafter"/>
</dbReference>
<organism evidence="3 4">
    <name type="scientific">Ridgeia piscesae</name>
    <name type="common">Tubeworm</name>
    <dbReference type="NCBI Taxonomy" id="27915"/>
    <lineage>
        <taxon>Eukaryota</taxon>
        <taxon>Metazoa</taxon>
        <taxon>Spiralia</taxon>
        <taxon>Lophotrochozoa</taxon>
        <taxon>Annelida</taxon>
        <taxon>Polychaeta</taxon>
        <taxon>Sedentaria</taxon>
        <taxon>Canalipalpata</taxon>
        <taxon>Sabellida</taxon>
        <taxon>Siboglinidae</taxon>
        <taxon>Ridgeia</taxon>
    </lineage>
</organism>
<gene>
    <name evidence="3" type="ORF">NP493_1142g00025</name>
</gene>
<dbReference type="Pfam" id="PF03645">
    <property type="entry name" value="Tctex-1"/>
    <property type="match status" value="1"/>
</dbReference>
<feature type="compositionally biased region" description="Polar residues" evidence="2">
    <location>
        <begin position="1"/>
        <end position="11"/>
    </location>
</feature>
<feature type="region of interest" description="Disordered" evidence="2">
    <location>
        <begin position="38"/>
        <end position="66"/>
    </location>
</feature>
<dbReference type="PANTHER" id="PTHR21255:SF65">
    <property type="entry name" value="TCTEX1 DOMAIN-CONTAINING PROTEIN 2"/>
    <property type="match status" value="1"/>
</dbReference>
<dbReference type="InterPro" id="IPR038586">
    <property type="entry name" value="Tctex-1-like_sf"/>
</dbReference>
<feature type="compositionally biased region" description="Basic and acidic residues" evidence="2">
    <location>
        <begin position="43"/>
        <end position="66"/>
    </location>
</feature>
<reference evidence="3" key="1">
    <citation type="journal article" date="2023" name="Mol. Biol. Evol.">
        <title>Third-Generation Sequencing Reveals the Adaptive Role of the Epigenome in Three Deep-Sea Polychaetes.</title>
        <authorList>
            <person name="Perez M."/>
            <person name="Aroh O."/>
            <person name="Sun Y."/>
            <person name="Lan Y."/>
            <person name="Juniper S.K."/>
            <person name="Young C.R."/>
            <person name="Angers B."/>
            <person name="Qian P.Y."/>
        </authorList>
    </citation>
    <scope>NUCLEOTIDE SEQUENCE</scope>
    <source>
        <strain evidence="3">R07B-5</strain>
    </source>
</reference>
<dbReference type="AlphaFoldDB" id="A0AAD9KGE1"/>
<dbReference type="EMBL" id="JAODUO010001140">
    <property type="protein sequence ID" value="KAK2170787.1"/>
    <property type="molecule type" value="Genomic_DNA"/>
</dbReference>
<evidence type="ECO:0000256" key="1">
    <source>
        <dbReference type="ARBA" id="ARBA00005361"/>
    </source>
</evidence>
<dbReference type="GO" id="GO:0007018">
    <property type="term" value="P:microtubule-based movement"/>
    <property type="evidence" value="ECO:0007669"/>
    <property type="project" value="TreeGrafter"/>
</dbReference>
<dbReference type="Proteomes" id="UP001209878">
    <property type="component" value="Unassembled WGS sequence"/>
</dbReference>
<name>A0AAD9KGE1_RIDPI</name>
<accession>A0AAD9KGE1</accession>
<comment type="similarity">
    <text evidence="1">Belongs to the dynein light chain Tctex-type family.</text>
</comment>
<comment type="caution">
    <text evidence="3">The sequence shown here is derived from an EMBL/GenBank/DDBJ whole genome shotgun (WGS) entry which is preliminary data.</text>
</comment>
<dbReference type="PANTHER" id="PTHR21255">
    <property type="entry name" value="T-COMPLEX-ASSOCIATED-TESTIS-EXPRESSED 1/ DYNEIN LIGHT CHAIN"/>
    <property type="match status" value="1"/>
</dbReference>
<evidence type="ECO:0000313" key="4">
    <source>
        <dbReference type="Proteomes" id="UP001209878"/>
    </source>
</evidence>